<name>M3H3M7_9LEPT</name>
<proteinExistence type="predicted"/>
<sequence>MENICIEHGALAQKECQTDTKKVEKINSKAPTKTGAFEFLFLL</sequence>
<organism evidence="1 2">
    <name type="scientific">Leptospira weilii serovar Topaz str. LT2116</name>
    <dbReference type="NCBI Taxonomy" id="1088540"/>
    <lineage>
        <taxon>Bacteria</taxon>
        <taxon>Pseudomonadati</taxon>
        <taxon>Spirochaetota</taxon>
        <taxon>Spirochaetia</taxon>
        <taxon>Leptospirales</taxon>
        <taxon>Leptospiraceae</taxon>
        <taxon>Leptospira</taxon>
    </lineage>
</organism>
<reference evidence="1 2" key="1">
    <citation type="submission" date="2013-01" db="EMBL/GenBank/DDBJ databases">
        <authorList>
            <person name="Harkins D.M."/>
            <person name="Durkin A.S."/>
            <person name="Brinkac L.M."/>
            <person name="Haft D.H."/>
            <person name="Selengut J.D."/>
            <person name="Sanka R."/>
            <person name="DePew J."/>
            <person name="Purushe J."/>
            <person name="Tulsiani S.M."/>
            <person name="Graham G.C."/>
            <person name="Burns M.-A."/>
            <person name="Dohnt M.F."/>
            <person name="Smythe L.D."/>
            <person name="McKay D.B."/>
            <person name="Craig S.B."/>
            <person name="Vinetz J.M."/>
            <person name="Sutton G.G."/>
            <person name="Nierman W.C."/>
            <person name="Fouts D.E."/>
        </authorList>
    </citation>
    <scope>NUCLEOTIDE SEQUENCE [LARGE SCALE GENOMIC DNA]</scope>
    <source>
        <strain evidence="1 2">LT2116</strain>
    </source>
</reference>
<protein>
    <submittedName>
        <fullName evidence="1">Uncharacterized protein</fullName>
    </submittedName>
</protein>
<accession>M3H3M7</accession>
<evidence type="ECO:0000313" key="2">
    <source>
        <dbReference type="Proteomes" id="UP000011770"/>
    </source>
</evidence>
<gene>
    <name evidence="1" type="ORF">LEP1GSC188_1959</name>
</gene>
<dbReference type="Proteomes" id="UP000011770">
    <property type="component" value="Unassembled WGS sequence"/>
</dbReference>
<comment type="caution">
    <text evidence="1">The sequence shown here is derived from an EMBL/GenBank/DDBJ whole genome shotgun (WGS) entry which is preliminary data.</text>
</comment>
<dbReference type="AlphaFoldDB" id="M3H3M7"/>
<dbReference type="EMBL" id="AHOR02000013">
    <property type="protein sequence ID" value="EMF83370.1"/>
    <property type="molecule type" value="Genomic_DNA"/>
</dbReference>
<evidence type="ECO:0000313" key="1">
    <source>
        <dbReference type="EMBL" id="EMF83370.1"/>
    </source>
</evidence>